<dbReference type="Pfam" id="PF15879">
    <property type="entry name" value="MWFE"/>
    <property type="match status" value="1"/>
</dbReference>
<keyword evidence="1" id="KW-0812">Transmembrane</keyword>
<evidence type="ECO:0008006" key="4">
    <source>
        <dbReference type="Google" id="ProtNLM"/>
    </source>
</evidence>
<evidence type="ECO:0000313" key="3">
    <source>
        <dbReference type="Proteomes" id="UP000728032"/>
    </source>
</evidence>
<organism evidence="2">
    <name type="scientific">Oppiella nova</name>
    <dbReference type="NCBI Taxonomy" id="334625"/>
    <lineage>
        <taxon>Eukaryota</taxon>
        <taxon>Metazoa</taxon>
        <taxon>Ecdysozoa</taxon>
        <taxon>Arthropoda</taxon>
        <taxon>Chelicerata</taxon>
        <taxon>Arachnida</taxon>
        <taxon>Acari</taxon>
        <taxon>Acariformes</taxon>
        <taxon>Sarcoptiformes</taxon>
        <taxon>Oribatida</taxon>
        <taxon>Brachypylina</taxon>
        <taxon>Oppioidea</taxon>
        <taxon>Oppiidae</taxon>
        <taxon>Oppiella</taxon>
    </lineage>
</organism>
<dbReference type="InterPro" id="IPR017384">
    <property type="entry name" value="NADH_Ub_cplx-1_asu_su-1"/>
</dbReference>
<reference evidence="2" key="1">
    <citation type="submission" date="2020-11" db="EMBL/GenBank/DDBJ databases">
        <authorList>
            <person name="Tran Van P."/>
        </authorList>
    </citation>
    <scope>NUCLEOTIDE SEQUENCE</scope>
</reference>
<keyword evidence="1" id="KW-1133">Transmembrane helix</keyword>
<proteinExistence type="predicted"/>
<keyword evidence="3" id="KW-1185">Reference proteome</keyword>
<gene>
    <name evidence="2" type="ORF">ONB1V03_LOCUS18523</name>
</gene>
<dbReference type="EMBL" id="CAJPVJ010025710">
    <property type="protein sequence ID" value="CAG2179099.1"/>
    <property type="molecule type" value="Genomic_DNA"/>
</dbReference>
<name>A0A7R9MKK5_9ACAR</name>
<protein>
    <recommendedName>
        <fullName evidence="4">NADH dehydrogenase [ubiquinone] 1 alpha subcomplex subunit 1</fullName>
    </recommendedName>
</protein>
<evidence type="ECO:0000313" key="2">
    <source>
        <dbReference type="EMBL" id="CAD7661963.1"/>
    </source>
</evidence>
<dbReference type="AlphaFoldDB" id="A0A7R9MKK5"/>
<dbReference type="OrthoDB" id="6489155at2759"/>
<sequence>MWYEILPSMGAMAVAFALMEVGPMITHYASWMNPMMRRPIDEPSDNWIRRDQRIADTVLRMRWPANHHYTVGLDAIPDEGQPITRFQDYRYLKPSPPK</sequence>
<keyword evidence="1" id="KW-0472">Membrane</keyword>
<feature type="transmembrane region" description="Helical" evidence="1">
    <location>
        <begin position="6"/>
        <end position="29"/>
    </location>
</feature>
<accession>A0A7R9MKK5</accession>
<dbReference type="Proteomes" id="UP000728032">
    <property type="component" value="Unassembled WGS sequence"/>
</dbReference>
<evidence type="ECO:0000256" key="1">
    <source>
        <dbReference type="SAM" id="Phobius"/>
    </source>
</evidence>
<dbReference type="EMBL" id="OC940535">
    <property type="protein sequence ID" value="CAD7661963.1"/>
    <property type="molecule type" value="Genomic_DNA"/>
</dbReference>